<gene>
    <name evidence="15" type="ORF">SGADD02_00670</name>
</gene>
<feature type="transmembrane region" description="Helical" evidence="12">
    <location>
        <begin position="285"/>
        <end position="308"/>
    </location>
</feature>
<keyword evidence="2" id="KW-0813">Transport</keyword>
<dbReference type="RefSeq" id="WP_061458385.1">
    <property type="nucleotide sequence ID" value="NZ_KQ968745.1"/>
</dbReference>
<dbReference type="InterPro" id="IPR013013">
    <property type="entry name" value="PTS_EIIC_1"/>
</dbReference>
<evidence type="ECO:0000256" key="6">
    <source>
        <dbReference type="ARBA" id="ARBA00022683"/>
    </source>
</evidence>
<evidence type="ECO:0000259" key="13">
    <source>
        <dbReference type="PROSITE" id="PS51098"/>
    </source>
</evidence>
<evidence type="ECO:0000256" key="11">
    <source>
        <dbReference type="PROSITE-ProRule" id="PRU00421"/>
    </source>
</evidence>
<name>A0A139N894_9STRE</name>
<keyword evidence="8" id="KW-0418">Kinase</keyword>
<keyword evidence="4" id="KW-0762">Sugar transport</keyword>
<dbReference type="FunFam" id="3.30.1360.60:FF:000001">
    <property type="entry name" value="PTS system glucose-specific IIBC component PtsG"/>
    <property type="match status" value="1"/>
</dbReference>
<dbReference type="Proteomes" id="UP000070198">
    <property type="component" value="Unassembled WGS sequence"/>
</dbReference>
<feature type="transmembrane region" description="Helical" evidence="12">
    <location>
        <begin position="103"/>
        <end position="124"/>
    </location>
</feature>
<dbReference type="AlphaFoldDB" id="A0A139N894"/>
<feature type="transmembrane region" description="Helical" evidence="12">
    <location>
        <begin position="425"/>
        <end position="446"/>
    </location>
</feature>
<evidence type="ECO:0000256" key="4">
    <source>
        <dbReference type="ARBA" id="ARBA00022597"/>
    </source>
</evidence>
<sequence length="458" mass="49142">MDYGKVAKGILQYVGGKENVIFATHCVTRLRLTLKDRTKADTNKIKGIEGILGVVDGDAQYQVIIGQEVNNVYNAFIKLTGEFKKSESTPKADEKKETWWSRLLDILAGIFTPIMPIIAGAGMLKALLSILTLFNWIDIEGNTYYFLTFIADASYYFLPIFLANSAAKKFHTNNYMAMLMGAILLHPNFSALSETGDYVSVLGLPVKIVTYSSSVIPIILIVFVLSYVEKWVDKITPATIKFIARPILTILIMTPLAFVALGPLGSLVGDGLVNGLLAIEKIAPWIMPTVIGAFMPFLVMTGMHYSLLPAYVSSLSSLGYETIIGPGNLPSNIAQGAAALCVALKTKNKKFKQLAVSSGITALLGVTEPALFGVNLKLRKPLIATTIGGGLGGLYAGLTGVMRFGGGGAGLAALGLYVGDDPMNLINAIISAAIAFVVTFVILWKIGFEDSIEVPNEN</sequence>
<evidence type="ECO:0000256" key="8">
    <source>
        <dbReference type="ARBA" id="ARBA00022777"/>
    </source>
</evidence>
<evidence type="ECO:0000256" key="9">
    <source>
        <dbReference type="ARBA" id="ARBA00022989"/>
    </source>
</evidence>
<feature type="active site" description="Phosphocysteine intermediate; for EIIB activity" evidence="11">
    <location>
        <position position="26"/>
    </location>
</feature>
<organism evidence="15 16">
    <name type="scientific">Streptococcus gallolyticus</name>
    <dbReference type="NCBI Taxonomy" id="315405"/>
    <lineage>
        <taxon>Bacteria</taxon>
        <taxon>Bacillati</taxon>
        <taxon>Bacillota</taxon>
        <taxon>Bacilli</taxon>
        <taxon>Lactobacillales</taxon>
        <taxon>Streptococcaceae</taxon>
        <taxon>Streptococcus</taxon>
    </lineage>
</organism>
<dbReference type="PROSITE" id="PS51098">
    <property type="entry name" value="PTS_EIIB_TYPE_1"/>
    <property type="match status" value="1"/>
</dbReference>
<feature type="transmembrane region" description="Helical" evidence="12">
    <location>
        <begin position="354"/>
        <end position="374"/>
    </location>
</feature>
<dbReference type="GO" id="GO:0008982">
    <property type="term" value="F:protein-N(PI)-phosphohistidine-sugar phosphotransferase activity"/>
    <property type="evidence" value="ECO:0007669"/>
    <property type="project" value="InterPro"/>
</dbReference>
<dbReference type="PANTHER" id="PTHR30175">
    <property type="entry name" value="PHOSPHOTRANSFERASE SYSTEM TRANSPORT PROTEIN"/>
    <property type="match status" value="1"/>
</dbReference>
<dbReference type="SUPFAM" id="SSF55604">
    <property type="entry name" value="Glucose permease domain IIB"/>
    <property type="match status" value="1"/>
</dbReference>
<evidence type="ECO:0000256" key="12">
    <source>
        <dbReference type="SAM" id="Phobius"/>
    </source>
</evidence>
<keyword evidence="3" id="KW-1003">Cell membrane</keyword>
<comment type="caution">
    <text evidence="15">The sequence shown here is derived from an EMBL/GenBank/DDBJ whole genome shotgun (WGS) entry which is preliminary data.</text>
</comment>
<feature type="domain" description="PTS EIIC type-1" evidence="14">
    <location>
        <begin position="105"/>
        <end position="458"/>
    </location>
</feature>
<feature type="transmembrane region" description="Helical" evidence="12">
    <location>
        <begin position="247"/>
        <end position="265"/>
    </location>
</feature>
<dbReference type="PROSITE" id="PS01035">
    <property type="entry name" value="PTS_EIIB_TYPE_1_CYS"/>
    <property type="match status" value="1"/>
</dbReference>
<keyword evidence="5 15" id="KW-0808">Transferase</keyword>
<keyword evidence="7 12" id="KW-0812">Transmembrane</keyword>
<feature type="domain" description="PTS EIIB type-1" evidence="13">
    <location>
        <begin position="4"/>
        <end position="86"/>
    </location>
</feature>
<dbReference type="GO" id="GO:0090589">
    <property type="term" value="F:protein-phosphocysteine-trehalose phosphotransferase system transporter activity"/>
    <property type="evidence" value="ECO:0007669"/>
    <property type="project" value="TreeGrafter"/>
</dbReference>
<feature type="transmembrane region" description="Helical" evidence="12">
    <location>
        <begin position="175"/>
        <end position="193"/>
    </location>
</feature>
<dbReference type="EMBL" id="LQOF01000086">
    <property type="protein sequence ID" value="KXT71994.1"/>
    <property type="molecule type" value="Genomic_DNA"/>
</dbReference>
<dbReference type="Gene3D" id="3.30.1360.60">
    <property type="entry name" value="Glucose permease domain IIB"/>
    <property type="match status" value="1"/>
</dbReference>
<proteinExistence type="predicted"/>
<dbReference type="GO" id="GO:0015771">
    <property type="term" value="P:trehalose transport"/>
    <property type="evidence" value="ECO:0007669"/>
    <property type="project" value="TreeGrafter"/>
</dbReference>
<evidence type="ECO:0000256" key="1">
    <source>
        <dbReference type="ARBA" id="ARBA00004651"/>
    </source>
</evidence>
<keyword evidence="9 12" id="KW-1133">Transmembrane helix</keyword>
<dbReference type="PANTHER" id="PTHR30175:SF1">
    <property type="entry name" value="PTS SYSTEM ARBUTIN-, CELLOBIOSE-, AND SALICIN-SPECIFIC EIIBC COMPONENT-RELATED"/>
    <property type="match status" value="1"/>
</dbReference>
<dbReference type="GO" id="GO:0016301">
    <property type="term" value="F:kinase activity"/>
    <property type="evidence" value="ECO:0007669"/>
    <property type="project" value="UniProtKB-KW"/>
</dbReference>
<evidence type="ECO:0000313" key="15">
    <source>
        <dbReference type="EMBL" id="KXT71994.1"/>
    </source>
</evidence>
<feature type="transmembrane region" description="Helical" evidence="12">
    <location>
        <begin position="394"/>
        <end position="418"/>
    </location>
</feature>
<dbReference type="CDD" id="cd00212">
    <property type="entry name" value="PTS_IIB_glc"/>
    <property type="match status" value="1"/>
</dbReference>
<dbReference type="InterPro" id="IPR050558">
    <property type="entry name" value="PTS_Sugar-Specific_Components"/>
</dbReference>
<feature type="transmembrane region" description="Helical" evidence="12">
    <location>
        <begin position="144"/>
        <end position="163"/>
    </location>
</feature>
<evidence type="ECO:0000256" key="2">
    <source>
        <dbReference type="ARBA" id="ARBA00022448"/>
    </source>
</evidence>
<dbReference type="GO" id="GO:0005886">
    <property type="term" value="C:plasma membrane"/>
    <property type="evidence" value="ECO:0007669"/>
    <property type="project" value="UniProtKB-SubCell"/>
</dbReference>
<keyword evidence="10 12" id="KW-0472">Membrane</keyword>
<dbReference type="GO" id="GO:0009401">
    <property type="term" value="P:phosphoenolpyruvate-dependent sugar phosphotransferase system"/>
    <property type="evidence" value="ECO:0007669"/>
    <property type="project" value="UniProtKB-KW"/>
</dbReference>
<evidence type="ECO:0000313" key="16">
    <source>
        <dbReference type="Proteomes" id="UP000070198"/>
    </source>
</evidence>
<evidence type="ECO:0000256" key="5">
    <source>
        <dbReference type="ARBA" id="ARBA00022679"/>
    </source>
</evidence>
<evidence type="ECO:0000256" key="3">
    <source>
        <dbReference type="ARBA" id="ARBA00022475"/>
    </source>
</evidence>
<dbReference type="Pfam" id="PF02378">
    <property type="entry name" value="PTS_EIIC"/>
    <property type="match status" value="1"/>
</dbReference>
<evidence type="ECO:0000256" key="7">
    <source>
        <dbReference type="ARBA" id="ARBA00022692"/>
    </source>
</evidence>
<dbReference type="EC" id="2.7.1.69" evidence="15"/>
<evidence type="ECO:0000256" key="10">
    <source>
        <dbReference type="ARBA" id="ARBA00023136"/>
    </source>
</evidence>
<dbReference type="InterPro" id="IPR036878">
    <property type="entry name" value="Glu_permease_IIB"/>
</dbReference>
<dbReference type="PROSITE" id="PS51103">
    <property type="entry name" value="PTS_EIIC_TYPE_1"/>
    <property type="match status" value="1"/>
</dbReference>
<keyword evidence="6" id="KW-0598">Phosphotransferase system</keyword>
<accession>A0A139N894</accession>
<dbReference type="InterPro" id="IPR001996">
    <property type="entry name" value="PTS_IIB_1"/>
</dbReference>
<dbReference type="Pfam" id="PF00367">
    <property type="entry name" value="PTS_EIIB"/>
    <property type="match status" value="1"/>
</dbReference>
<comment type="subcellular location">
    <subcellularLocation>
        <location evidence="1">Cell membrane</location>
        <topology evidence="1">Multi-pass membrane protein</topology>
    </subcellularLocation>
</comment>
<protein>
    <submittedName>
        <fullName evidence="15">PTS system, beta-glucoside-specific IIA or IIB or IIC component</fullName>
        <ecNumber evidence="15">2.7.1.69</ecNumber>
    </submittedName>
</protein>
<reference evidence="15 16" key="1">
    <citation type="submission" date="2016-01" db="EMBL/GenBank/DDBJ databases">
        <title>Highly variable Streptococcus oralis are common among viridans streptococci isolated from primates.</title>
        <authorList>
            <person name="Denapaite D."/>
            <person name="Rieger M."/>
            <person name="Koendgen S."/>
            <person name="Brueckner R."/>
            <person name="Ochigava I."/>
            <person name="Kappeler P."/>
            <person name="Maetz-Rensing K."/>
            <person name="Leendertz F."/>
            <person name="Hakenbeck R."/>
        </authorList>
    </citation>
    <scope>NUCLEOTIDE SEQUENCE [LARGE SCALE GENOMIC DNA]</scope>
    <source>
        <strain evidence="15 16">DD02</strain>
    </source>
</reference>
<evidence type="ECO:0000259" key="14">
    <source>
        <dbReference type="PROSITE" id="PS51103"/>
    </source>
</evidence>
<dbReference type="InterPro" id="IPR018113">
    <property type="entry name" value="PTrfase_EIIB_Cys"/>
</dbReference>
<dbReference type="PATRIC" id="fig|315405.11.peg.754"/>
<dbReference type="InterPro" id="IPR003352">
    <property type="entry name" value="PTS_EIIC"/>
</dbReference>
<feature type="transmembrane region" description="Helical" evidence="12">
    <location>
        <begin position="208"/>
        <end position="227"/>
    </location>
</feature>